<evidence type="ECO:0000313" key="3">
    <source>
        <dbReference type="EMBL" id="CAF9922426.1"/>
    </source>
</evidence>
<sequence length="222" mass="26020">MLEKPERFNPPSHPARLDRRPPRNYPGPPVSERERQVQKSKQYPNSMPPEGTWRYWFLTTKIVHVYIVLAFLACLAFTAWKQSFYHTCKFTHLLPPGDYFFSHPIDFISQWVSIYKLHVEQRSQEVAEIRRKKLDDLQKRNAYRKAHGITDPQGFWGFGKRLEYYDVPKDGEVKDVGREPGEAAQAKDSNPVAPETAVQDGEYQDFAGKRRKPVKKWLGIWT</sequence>
<evidence type="ECO:0000256" key="2">
    <source>
        <dbReference type="SAM" id="Phobius"/>
    </source>
</evidence>
<feature type="region of interest" description="Disordered" evidence="1">
    <location>
        <begin position="175"/>
        <end position="200"/>
    </location>
</feature>
<keyword evidence="2" id="KW-0812">Transmembrane</keyword>
<accession>A0A8H3FD57</accession>
<evidence type="ECO:0000313" key="4">
    <source>
        <dbReference type="Proteomes" id="UP000664521"/>
    </source>
</evidence>
<dbReference type="OrthoDB" id="5397827at2759"/>
<dbReference type="Proteomes" id="UP000664521">
    <property type="component" value="Unassembled WGS sequence"/>
</dbReference>
<comment type="caution">
    <text evidence="3">The sequence shown here is derived from an EMBL/GenBank/DDBJ whole genome shotgun (WGS) entry which is preliminary data.</text>
</comment>
<keyword evidence="2" id="KW-0472">Membrane</keyword>
<organism evidence="3 4">
    <name type="scientific">Heterodermia speciosa</name>
    <dbReference type="NCBI Taxonomy" id="116794"/>
    <lineage>
        <taxon>Eukaryota</taxon>
        <taxon>Fungi</taxon>
        <taxon>Dikarya</taxon>
        <taxon>Ascomycota</taxon>
        <taxon>Pezizomycotina</taxon>
        <taxon>Lecanoromycetes</taxon>
        <taxon>OSLEUM clade</taxon>
        <taxon>Lecanoromycetidae</taxon>
        <taxon>Caliciales</taxon>
        <taxon>Physciaceae</taxon>
        <taxon>Heterodermia</taxon>
    </lineage>
</organism>
<feature type="transmembrane region" description="Helical" evidence="2">
    <location>
        <begin position="55"/>
        <end position="80"/>
    </location>
</feature>
<dbReference type="AlphaFoldDB" id="A0A8H3FD57"/>
<protein>
    <submittedName>
        <fullName evidence="3">Uncharacterized protein</fullName>
    </submittedName>
</protein>
<keyword evidence="2" id="KW-1133">Transmembrane helix</keyword>
<feature type="region of interest" description="Disordered" evidence="1">
    <location>
        <begin position="1"/>
        <end position="46"/>
    </location>
</feature>
<proteinExistence type="predicted"/>
<reference evidence="3" key="1">
    <citation type="submission" date="2021-03" db="EMBL/GenBank/DDBJ databases">
        <authorList>
            <person name="Tagirdzhanova G."/>
        </authorList>
    </citation>
    <scope>NUCLEOTIDE SEQUENCE</scope>
</reference>
<evidence type="ECO:0000256" key="1">
    <source>
        <dbReference type="SAM" id="MobiDB-lite"/>
    </source>
</evidence>
<keyword evidence="4" id="KW-1185">Reference proteome</keyword>
<name>A0A8H3FD57_9LECA</name>
<dbReference type="EMBL" id="CAJPDS010000030">
    <property type="protein sequence ID" value="CAF9922426.1"/>
    <property type="molecule type" value="Genomic_DNA"/>
</dbReference>
<gene>
    <name evidence="3" type="ORF">HETSPECPRED_005066</name>
</gene>